<name>A0A2P2LDZ7_RHIMU</name>
<proteinExistence type="predicted"/>
<evidence type="ECO:0000313" key="1">
    <source>
        <dbReference type="EMBL" id="MBX16203.1"/>
    </source>
</evidence>
<sequence length="36" mass="4327">MLTLAMNNWVKVLNLLEFQKEFRHKQNILQDTALLL</sequence>
<accession>A0A2P2LDZ7</accession>
<reference evidence="1" key="1">
    <citation type="submission" date="2018-02" db="EMBL/GenBank/DDBJ databases">
        <title>Rhizophora mucronata_Transcriptome.</title>
        <authorList>
            <person name="Meera S.P."/>
            <person name="Sreeshan A."/>
            <person name="Augustine A."/>
        </authorList>
    </citation>
    <scope>NUCLEOTIDE SEQUENCE</scope>
    <source>
        <tissue evidence="1">Leaf</tissue>
    </source>
</reference>
<dbReference type="AlphaFoldDB" id="A0A2P2LDZ7"/>
<dbReference type="EMBL" id="GGEC01035719">
    <property type="protein sequence ID" value="MBX16203.1"/>
    <property type="molecule type" value="Transcribed_RNA"/>
</dbReference>
<organism evidence="1">
    <name type="scientific">Rhizophora mucronata</name>
    <name type="common">Asiatic mangrove</name>
    <dbReference type="NCBI Taxonomy" id="61149"/>
    <lineage>
        <taxon>Eukaryota</taxon>
        <taxon>Viridiplantae</taxon>
        <taxon>Streptophyta</taxon>
        <taxon>Embryophyta</taxon>
        <taxon>Tracheophyta</taxon>
        <taxon>Spermatophyta</taxon>
        <taxon>Magnoliopsida</taxon>
        <taxon>eudicotyledons</taxon>
        <taxon>Gunneridae</taxon>
        <taxon>Pentapetalae</taxon>
        <taxon>rosids</taxon>
        <taxon>fabids</taxon>
        <taxon>Malpighiales</taxon>
        <taxon>Rhizophoraceae</taxon>
        <taxon>Rhizophora</taxon>
    </lineage>
</organism>
<protein>
    <submittedName>
        <fullName evidence="1">Uncharacterized protein MANES_03G198800</fullName>
    </submittedName>
</protein>